<feature type="coiled-coil region" evidence="12">
    <location>
        <begin position="984"/>
        <end position="1032"/>
    </location>
</feature>
<dbReference type="Gene3D" id="1.20.1060.20">
    <property type="match status" value="1"/>
</dbReference>
<dbReference type="CDD" id="cd03273">
    <property type="entry name" value="ABC_SMC2_euk"/>
    <property type="match status" value="1"/>
</dbReference>
<dbReference type="Pfam" id="PF06470">
    <property type="entry name" value="SMC_hinge"/>
    <property type="match status" value="1"/>
</dbReference>
<evidence type="ECO:0000256" key="12">
    <source>
        <dbReference type="SAM" id="Coils"/>
    </source>
</evidence>
<feature type="coiled-coil region" evidence="12">
    <location>
        <begin position="253"/>
        <end position="294"/>
    </location>
</feature>
<dbReference type="InterPro" id="IPR003395">
    <property type="entry name" value="RecF/RecN/SMC_N"/>
</dbReference>
<evidence type="ECO:0000256" key="1">
    <source>
        <dbReference type="ARBA" id="ARBA00004123"/>
    </source>
</evidence>
<dbReference type="PIRSF" id="PIRSF005719">
    <property type="entry name" value="SMC"/>
    <property type="match status" value="1"/>
</dbReference>
<feature type="coiled-coil region" evidence="12">
    <location>
        <begin position="402"/>
        <end position="509"/>
    </location>
</feature>
<dbReference type="InterPro" id="IPR027120">
    <property type="entry name" value="Smc2_ABC"/>
</dbReference>
<dbReference type="InterPro" id="IPR024704">
    <property type="entry name" value="SMC"/>
</dbReference>
<keyword evidence="8" id="KW-0226">DNA condensation</keyword>
<organism evidence="14 15">
    <name type="scientific">Limulus polyphemus</name>
    <name type="common">Atlantic horseshoe crab</name>
    <dbReference type="NCBI Taxonomy" id="6850"/>
    <lineage>
        <taxon>Eukaryota</taxon>
        <taxon>Metazoa</taxon>
        <taxon>Ecdysozoa</taxon>
        <taxon>Arthropoda</taxon>
        <taxon>Chelicerata</taxon>
        <taxon>Merostomata</taxon>
        <taxon>Xiphosura</taxon>
        <taxon>Limulidae</taxon>
        <taxon>Limulus</taxon>
    </lineage>
</organism>
<evidence type="ECO:0000256" key="2">
    <source>
        <dbReference type="ARBA" id="ARBA00005231"/>
    </source>
</evidence>
<dbReference type="InterPro" id="IPR010935">
    <property type="entry name" value="SMC_hinge"/>
</dbReference>
<dbReference type="GeneID" id="106467972"/>
<keyword evidence="10" id="KW-0131">Cell cycle</keyword>
<name>A0ABM1BKI6_LIMPO</name>
<keyword evidence="7 12" id="KW-0175">Coiled coil</keyword>
<dbReference type="InterPro" id="IPR036277">
    <property type="entry name" value="SMC_hinge_sf"/>
</dbReference>
<evidence type="ECO:0000256" key="9">
    <source>
        <dbReference type="ARBA" id="ARBA00023242"/>
    </source>
</evidence>
<evidence type="ECO:0000256" key="3">
    <source>
        <dbReference type="ARBA" id="ARBA00022618"/>
    </source>
</evidence>
<comment type="similarity">
    <text evidence="2">Belongs to the SMC family. SMC2 subfamily.</text>
</comment>
<sequence length="1182" mass="134450">MHIKSMVIDGFKSYGQRTEINGFDPLFNAITGLNGSGKSNILDAICFLLGITNLTQVRATNLQELVYKNGQAGVTKATVSITFDNNNKKQSPLGYEQYDEITITRQVVIGGRNKYLINGCNANNTRVQDLFRSVQLNVNNPHFLIMQGRITKVLNMKPPEILSMIEEAAGTRMYESKKQSAEKTIEKKDAKLKEIDTILNEEITPTLTRLKTERQAYMEYTKVVRELEHLTKLYIAWQFVETQELCQKSAETLKEMKENITSHQNHIVQVEKNVKELDQHINELEKQKDEEAGGKLLKLEEALKEKQMSEAKSNSDLQYKKDCLKEENKKKKDLQKNLDEDAATTVSKEKQLQKLVCQLEKLQQDSKVDSEALTAAQKHFQAVSAGLSSNEDGEEATLADQLMTAKNDIANADTETKQAEMKLKHAEGEIKKKQTDCKKTEKEYQKDQGSYQALEKELNKIKVEMDTLEYEDGKEENLLAEKRLVAKDVDNLKEKVENLEAKFPNLTFEYKDPEKNFNRHQVHGLVCHLVKVKDPKTSTALQVTAGGKLYNIVVESEVVGKKLLEKGQLKRRYTIIPLNKIMGQCIDNNTLKKAEALVGKENVHTALSLVGYEKEVEAAMKYVFGSTLVCPSMNTAKEVTFAEGIKKRTVTLDGEVFDPSGTLSGGAMPQSSSVLLHLIQLKEFQDELNTKQKQLQEIEKEVSSLKKVADKYRSLKQRYDLKQHEMELLKSRLQQSTHHQQLEELQRFQKLVEEEQTTVTKCLEVKKKAQERVKDLEIKIKDAKAVREQELRAAEEAISKCKKKAGESSKLTKEKEQEAESLKLEVEELQKGLSTYTEQMKAIDDAIQGYEKQAEALGDTLKEKKAEVAAAMQEVKAQKAHLKAQSEEIGRLQKEREALRKDIDDKKLHIQQLEHDVNKTNKETKEATQKVQQMIVKYEWIEQEKQYFGVSNTEYDFVANDPKEAGRRIQKLQETKDKLGKNVNMRAHNMMNKAEEQYQDLLRKKRIVENDKSKIAAVIKELDEKKNQALREAWEKVNKDFGSIFSMLLPGTNAKLIPPEGKSVLDGLEVKVAFGDVWKESLNELSGGQRSLVALSLILSLLLFKPAPIYILDEVDAALDLSHTQNIGQMLRSHFKHSQFIIVSLKDGMFNNANVLFKTKFIDGSSTVNRFAQQRSSGPSRK</sequence>
<evidence type="ECO:0000256" key="10">
    <source>
        <dbReference type="ARBA" id="ARBA00023306"/>
    </source>
</evidence>
<comment type="subcellular location">
    <subcellularLocation>
        <location evidence="1 11">Nucleus</location>
    </subcellularLocation>
</comment>
<keyword evidence="9 11" id="KW-0539">Nucleus</keyword>
<evidence type="ECO:0000256" key="5">
    <source>
        <dbReference type="ARBA" id="ARBA00022776"/>
    </source>
</evidence>
<dbReference type="SMART" id="SM00968">
    <property type="entry name" value="SMC_hinge"/>
    <property type="match status" value="1"/>
</dbReference>
<dbReference type="SUPFAM" id="SSF52540">
    <property type="entry name" value="P-loop containing nucleoside triphosphate hydrolases"/>
    <property type="match status" value="1"/>
</dbReference>
<evidence type="ECO:0000313" key="14">
    <source>
        <dbReference type="Proteomes" id="UP000694941"/>
    </source>
</evidence>
<keyword evidence="5" id="KW-0498">Mitosis</keyword>
<proteinExistence type="inferred from homology"/>
<evidence type="ECO:0000256" key="7">
    <source>
        <dbReference type="ARBA" id="ARBA00023054"/>
    </source>
</evidence>
<dbReference type="RefSeq" id="XP_013783818.1">
    <property type="nucleotide sequence ID" value="XM_013928364.2"/>
</dbReference>
<feature type="domain" description="SMC hinge" evidence="13">
    <location>
        <begin position="520"/>
        <end position="640"/>
    </location>
</feature>
<gene>
    <name evidence="15" type="primary">LOC106467972</name>
</gene>
<dbReference type="PANTHER" id="PTHR43977">
    <property type="entry name" value="STRUCTURAL MAINTENANCE OF CHROMOSOMES PROTEIN 3"/>
    <property type="match status" value="1"/>
</dbReference>
<accession>A0ABM1BKI6</accession>
<keyword evidence="6" id="KW-0067">ATP-binding</keyword>
<evidence type="ECO:0000259" key="13">
    <source>
        <dbReference type="SMART" id="SM00968"/>
    </source>
</evidence>
<feature type="coiled-coil region" evidence="12">
    <location>
        <begin position="681"/>
        <end position="732"/>
    </location>
</feature>
<dbReference type="Gene3D" id="1.10.287.1490">
    <property type="match status" value="1"/>
</dbReference>
<keyword evidence="14" id="KW-1185">Reference proteome</keyword>
<evidence type="ECO:0000256" key="8">
    <source>
        <dbReference type="ARBA" id="ARBA00023067"/>
    </source>
</evidence>
<dbReference type="InterPro" id="IPR027417">
    <property type="entry name" value="P-loop_NTPase"/>
</dbReference>
<dbReference type="Pfam" id="PF02463">
    <property type="entry name" value="SMC_N"/>
    <property type="match status" value="1"/>
</dbReference>
<keyword evidence="3" id="KW-0132">Cell division</keyword>
<evidence type="ECO:0000256" key="11">
    <source>
        <dbReference type="PIRNR" id="PIRNR005719"/>
    </source>
</evidence>
<evidence type="ECO:0000256" key="4">
    <source>
        <dbReference type="ARBA" id="ARBA00022741"/>
    </source>
</evidence>
<protein>
    <recommendedName>
        <fullName evidence="11">Structural maintenance of chromosomes protein</fullName>
    </recommendedName>
</protein>
<evidence type="ECO:0000256" key="6">
    <source>
        <dbReference type="ARBA" id="ARBA00022840"/>
    </source>
</evidence>
<feature type="coiled-coil region" evidence="12">
    <location>
        <begin position="759"/>
        <end position="930"/>
    </location>
</feature>
<feature type="coiled-coil region" evidence="12">
    <location>
        <begin position="321"/>
        <end position="365"/>
    </location>
</feature>
<dbReference type="SUPFAM" id="SSF75553">
    <property type="entry name" value="Smc hinge domain"/>
    <property type="match status" value="1"/>
</dbReference>
<dbReference type="Gene3D" id="3.30.70.1620">
    <property type="match status" value="1"/>
</dbReference>
<dbReference type="Proteomes" id="UP000694941">
    <property type="component" value="Unplaced"/>
</dbReference>
<keyword evidence="4" id="KW-0547">Nucleotide-binding</keyword>
<dbReference type="Gene3D" id="3.40.50.300">
    <property type="entry name" value="P-loop containing nucleotide triphosphate hydrolases"/>
    <property type="match status" value="2"/>
</dbReference>
<evidence type="ECO:0000313" key="15">
    <source>
        <dbReference type="RefSeq" id="XP_013783818.1"/>
    </source>
</evidence>
<reference evidence="15" key="1">
    <citation type="submission" date="2025-08" db="UniProtKB">
        <authorList>
            <consortium name="RefSeq"/>
        </authorList>
    </citation>
    <scope>IDENTIFICATION</scope>
    <source>
        <tissue evidence="15">Muscle</tissue>
    </source>
</reference>